<dbReference type="PANTHER" id="PTHR24256">
    <property type="entry name" value="TRYPTASE-RELATED"/>
    <property type="match status" value="1"/>
</dbReference>
<gene>
    <name evidence="4" type="ORF">ILUMI_05591</name>
</gene>
<dbReference type="InterPro" id="IPR001254">
    <property type="entry name" value="Trypsin_dom"/>
</dbReference>
<dbReference type="InterPro" id="IPR043504">
    <property type="entry name" value="Peptidase_S1_PA_chymotrypsin"/>
</dbReference>
<dbReference type="Gene3D" id="2.40.10.10">
    <property type="entry name" value="Trypsin-like serine proteases"/>
    <property type="match status" value="2"/>
</dbReference>
<evidence type="ECO:0000313" key="5">
    <source>
        <dbReference type="Proteomes" id="UP000801492"/>
    </source>
</evidence>
<proteinExistence type="inferred from homology"/>
<organism evidence="4 5">
    <name type="scientific">Ignelater luminosus</name>
    <name type="common">Cucubano</name>
    <name type="synonym">Pyrophorus luminosus</name>
    <dbReference type="NCBI Taxonomy" id="2038154"/>
    <lineage>
        <taxon>Eukaryota</taxon>
        <taxon>Metazoa</taxon>
        <taxon>Ecdysozoa</taxon>
        <taxon>Arthropoda</taxon>
        <taxon>Hexapoda</taxon>
        <taxon>Insecta</taxon>
        <taxon>Pterygota</taxon>
        <taxon>Neoptera</taxon>
        <taxon>Endopterygota</taxon>
        <taxon>Coleoptera</taxon>
        <taxon>Polyphaga</taxon>
        <taxon>Elateriformia</taxon>
        <taxon>Elateroidea</taxon>
        <taxon>Elateridae</taxon>
        <taxon>Agrypninae</taxon>
        <taxon>Pyrophorini</taxon>
        <taxon>Ignelater</taxon>
    </lineage>
</organism>
<dbReference type="EMBL" id="VTPC01002094">
    <property type="protein sequence ID" value="KAF2900597.1"/>
    <property type="molecule type" value="Genomic_DNA"/>
</dbReference>
<accession>A0A8K0GG82</accession>
<evidence type="ECO:0000313" key="4">
    <source>
        <dbReference type="EMBL" id="KAF2900597.1"/>
    </source>
</evidence>
<evidence type="ECO:0000256" key="1">
    <source>
        <dbReference type="ARBA" id="ARBA00023157"/>
    </source>
</evidence>
<sequence length="302" mass="34799">MIISLVLLGLQLIQLVLSFLPLLLEAWLEFVKNDIVYWIGPAWDENVPIVVNPSKPSEINRFSCSLCRLSKPLCSCVIVSRTFVLSPCDKCLRSKNKVYIPEDFEVQYGFFDRNYVGNTMEIVSHSVKRLLRHPECYNMHNEYSAEYDIAVIQIEGNVELSPTYFAKLPKNHKFTFDTTKYAYLSNFRIFNLLAVERHESVWMVLTKVIDGTFCLRMLRLYKIKNICAAYHHVAAASKECQTDIGASLSVKPDINEEVLIGLLINKRLCGRARSVAGFVNIRLHVKWIRQLVQRYSNGRELV</sequence>
<dbReference type="GO" id="GO:0004252">
    <property type="term" value="F:serine-type endopeptidase activity"/>
    <property type="evidence" value="ECO:0007669"/>
    <property type="project" value="InterPro"/>
</dbReference>
<comment type="caution">
    <text evidence="4">The sequence shown here is derived from an EMBL/GenBank/DDBJ whole genome shotgun (WGS) entry which is preliminary data.</text>
</comment>
<keyword evidence="1" id="KW-1015">Disulfide bond</keyword>
<dbReference type="InterPro" id="IPR051487">
    <property type="entry name" value="Ser/Thr_Proteases_Immune/Dev"/>
</dbReference>
<name>A0A8K0GG82_IGNLU</name>
<protein>
    <recommendedName>
        <fullName evidence="3">Peptidase S1 domain-containing protein</fullName>
    </recommendedName>
</protein>
<dbReference type="AlphaFoldDB" id="A0A8K0GG82"/>
<keyword evidence="5" id="KW-1185">Reference proteome</keyword>
<evidence type="ECO:0000259" key="3">
    <source>
        <dbReference type="SMART" id="SM00020"/>
    </source>
</evidence>
<dbReference type="OrthoDB" id="6810689at2759"/>
<dbReference type="SUPFAM" id="SSF50494">
    <property type="entry name" value="Trypsin-like serine proteases"/>
    <property type="match status" value="1"/>
</dbReference>
<evidence type="ECO:0000256" key="2">
    <source>
        <dbReference type="ARBA" id="ARBA00024195"/>
    </source>
</evidence>
<dbReference type="Proteomes" id="UP000801492">
    <property type="component" value="Unassembled WGS sequence"/>
</dbReference>
<reference evidence="4" key="1">
    <citation type="submission" date="2019-08" db="EMBL/GenBank/DDBJ databases">
        <title>The genome of the North American firefly Photinus pyralis.</title>
        <authorList>
            <consortium name="Photinus pyralis genome working group"/>
            <person name="Fallon T.R."/>
            <person name="Sander Lower S.E."/>
            <person name="Weng J.-K."/>
        </authorList>
    </citation>
    <scope>NUCLEOTIDE SEQUENCE</scope>
    <source>
        <strain evidence="4">TRF0915ILg1</strain>
        <tissue evidence="4">Whole body</tissue>
    </source>
</reference>
<dbReference type="GO" id="GO:0006508">
    <property type="term" value="P:proteolysis"/>
    <property type="evidence" value="ECO:0007669"/>
    <property type="project" value="InterPro"/>
</dbReference>
<dbReference type="SMART" id="SM00020">
    <property type="entry name" value="Tryp_SPc"/>
    <property type="match status" value="1"/>
</dbReference>
<dbReference type="InterPro" id="IPR009003">
    <property type="entry name" value="Peptidase_S1_PA"/>
</dbReference>
<comment type="similarity">
    <text evidence="2">Belongs to the peptidase S1 family. CLIP subfamily.</text>
</comment>
<feature type="domain" description="Peptidase S1" evidence="3">
    <location>
        <begin position="49"/>
        <end position="288"/>
    </location>
</feature>